<sequence length="156" mass="15786">MPSKYVVTEAAPSTTSYVRCGRGGAGNVFRTAASSSKIASTSTTITSSSPSSASPGLRPTRRFFSGIGGAGNAHSTARLPSVADSLDDAVRHATARDNAAVGYCGRGGAGNVYRRKSSDAASSYSSSSASSAASVKSSMSSSAKLWDRVSGAFNRE</sequence>
<proteinExistence type="predicted"/>
<feature type="region of interest" description="Disordered" evidence="1">
    <location>
        <begin position="105"/>
        <end position="144"/>
    </location>
</feature>
<dbReference type="Pfam" id="PF12223">
    <property type="entry name" value="DUF3602"/>
    <property type="match status" value="1"/>
</dbReference>
<dbReference type="PANTHER" id="PTHR34693:SF2">
    <property type="entry name" value="DUF3602 DOMAIN-CONTAINING PROTEIN"/>
    <property type="match status" value="1"/>
</dbReference>
<dbReference type="OrthoDB" id="5424462at2759"/>
<dbReference type="PANTHER" id="PTHR34693">
    <property type="entry name" value="PROTEIN PAR32"/>
    <property type="match status" value="1"/>
</dbReference>
<reference evidence="2 3" key="1">
    <citation type="journal article" date="2016" name="Genome Biol. Evol.">
        <title>Divergent and convergent evolution of fungal pathogenicity.</title>
        <authorList>
            <person name="Shang Y."/>
            <person name="Xiao G."/>
            <person name="Zheng P."/>
            <person name="Cen K."/>
            <person name="Zhan S."/>
            <person name="Wang C."/>
        </authorList>
    </citation>
    <scope>NUCLEOTIDE SEQUENCE [LARGE SCALE GENOMIC DNA]</scope>
    <source>
        <strain evidence="2 3">RCEF 2490</strain>
    </source>
</reference>
<dbReference type="AlphaFoldDB" id="A0A166RQK1"/>
<protein>
    <submittedName>
        <fullName evidence="2">Uncharacterized protein</fullName>
    </submittedName>
</protein>
<feature type="compositionally biased region" description="Low complexity" evidence="1">
    <location>
        <begin position="119"/>
        <end position="143"/>
    </location>
</feature>
<accession>A0A166RQK1</accession>
<name>A0A166RQK1_9HYPO</name>
<feature type="region of interest" description="Disordered" evidence="1">
    <location>
        <begin position="37"/>
        <end position="59"/>
    </location>
</feature>
<evidence type="ECO:0000313" key="2">
    <source>
        <dbReference type="EMBL" id="OAA33315.1"/>
    </source>
</evidence>
<dbReference type="Proteomes" id="UP000078544">
    <property type="component" value="Unassembled WGS sequence"/>
</dbReference>
<gene>
    <name evidence="2" type="ORF">AAL_00780</name>
</gene>
<dbReference type="InterPro" id="IPR053203">
    <property type="entry name" value="Cisplatin_resist-associated"/>
</dbReference>
<organism evidence="2 3">
    <name type="scientific">Moelleriella libera RCEF 2490</name>
    <dbReference type="NCBI Taxonomy" id="1081109"/>
    <lineage>
        <taxon>Eukaryota</taxon>
        <taxon>Fungi</taxon>
        <taxon>Dikarya</taxon>
        <taxon>Ascomycota</taxon>
        <taxon>Pezizomycotina</taxon>
        <taxon>Sordariomycetes</taxon>
        <taxon>Hypocreomycetidae</taxon>
        <taxon>Hypocreales</taxon>
        <taxon>Clavicipitaceae</taxon>
        <taxon>Moelleriella</taxon>
    </lineage>
</organism>
<evidence type="ECO:0000313" key="3">
    <source>
        <dbReference type="Proteomes" id="UP000078544"/>
    </source>
</evidence>
<keyword evidence="3" id="KW-1185">Reference proteome</keyword>
<dbReference type="EMBL" id="AZGY01000001">
    <property type="protein sequence ID" value="OAA33315.1"/>
    <property type="molecule type" value="Genomic_DNA"/>
</dbReference>
<feature type="compositionally biased region" description="Low complexity" evidence="1">
    <location>
        <begin position="37"/>
        <end position="55"/>
    </location>
</feature>
<evidence type="ECO:0000256" key="1">
    <source>
        <dbReference type="SAM" id="MobiDB-lite"/>
    </source>
</evidence>
<comment type="caution">
    <text evidence="2">The sequence shown here is derived from an EMBL/GenBank/DDBJ whole genome shotgun (WGS) entry which is preliminary data.</text>
</comment>
<dbReference type="InterPro" id="IPR022024">
    <property type="entry name" value="DUF3602"/>
</dbReference>